<evidence type="ECO:0000256" key="8">
    <source>
        <dbReference type="SAM" id="MobiDB-lite"/>
    </source>
</evidence>
<comment type="function">
    <text evidence="6">Required for the formation of N(7)-methylguanine at position 46 (m7G46) in tRNA. In the complex, it is required to stabilize and induce conformational changes of the catalytic subunit.</text>
</comment>
<dbReference type="InterPro" id="IPR028884">
    <property type="entry name" value="Trm82"/>
</dbReference>
<organism evidence="9 10">
    <name type="scientific">Fusarium avenaceum</name>
    <dbReference type="NCBI Taxonomy" id="40199"/>
    <lineage>
        <taxon>Eukaryota</taxon>
        <taxon>Fungi</taxon>
        <taxon>Dikarya</taxon>
        <taxon>Ascomycota</taxon>
        <taxon>Pezizomycotina</taxon>
        <taxon>Sordariomycetes</taxon>
        <taxon>Hypocreomycetidae</taxon>
        <taxon>Hypocreales</taxon>
        <taxon>Nectriaceae</taxon>
        <taxon>Fusarium</taxon>
        <taxon>Fusarium tricinctum species complex</taxon>
    </lineage>
</organism>
<keyword evidence="5 6" id="KW-0539">Nucleus</keyword>
<name>A0A9P7H4J1_9HYPO</name>
<evidence type="ECO:0000313" key="10">
    <source>
        <dbReference type="Proteomes" id="UP000782241"/>
    </source>
</evidence>
<dbReference type="SMART" id="SM00320">
    <property type="entry name" value="WD40"/>
    <property type="match status" value="3"/>
</dbReference>
<dbReference type="InterPro" id="IPR036322">
    <property type="entry name" value="WD40_repeat_dom_sf"/>
</dbReference>
<dbReference type="AlphaFoldDB" id="A0A9P7H4J1"/>
<comment type="subcellular location">
    <subcellularLocation>
        <location evidence="1 6">Nucleus</location>
    </subcellularLocation>
</comment>
<comment type="caution">
    <text evidence="9">The sequence shown here is derived from an EMBL/GenBank/DDBJ whole genome shotgun (WGS) entry which is preliminary data.</text>
</comment>
<gene>
    <name evidence="9" type="ORF">KAF25_005780</name>
</gene>
<feature type="compositionally biased region" description="Basic and acidic residues" evidence="8">
    <location>
        <begin position="130"/>
        <end position="146"/>
    </location>
</feature>
<comment type="similarity">
    <text evidence="6">Belongs to the WD repeat TRM82 family.</text>
</comment>
<feature type="compositionally biased region" description="Basic and acidic residues" evidence="8">
    <location>
        <begin position="89"/>
        <end position="98"/>
    </location>
</feature>
<feature type="region of interest" description="Disordered" evidence="8">
    <location>
        <begin position="525"/>
        <end position="556"/>
    </location>
</feature>
<evidence type="ECO:0000256" key="1">
    <source>
        <dbReference type="ARBA" id="ARBA00004123"/>
    </source>
</evidence>
<accession>A0A9P7H4J1</accession>
<keyword evidence="10" id="KW-1185">Reference proteome</keyword>
<reference evidence="9" key="1">
    <citation type="submission" date="2021-04" db="EMBL/GenBank/DDBJ databases">
        <title>Draft genome of Fusarium avenaceum strain F156N33, isolated from an atmospheric sample in Virginia.</title>
        <authorList>
            <person name="Yang S."/>
            <person name="Vinatzer B.A."/>
            <person name="Coleman J."/>
        </authorList>
    </citation>
    <scope>NUCLEOTIDE SEQUENCE</scope>
    <source>
        <strain evidence="9">F156N33</strain>
    </source>
</reference>
<feature type="compositionally biased region" description="Low complexity" evidence="8">
    <location>
        <begin position="232"/>
        <end position="246"/>
    </location>
</feature>
<evidence type="ECO:0000256" key="3">
    <source>
        <dbReference type="ARBA" id="ARBA00022694"/>
    </source>
</evidence>
<feature type="compositionally biased region" description="Basic and acidic residues" evidence="8">
    <location>
        <begin position="107"/>
        <end position="121"/>
    </location>
</feature>
<dbReference type="SUPFAM" id="SSF50978">
    <property type="entry name" value="WD40 repeat-like"/>
    <property type="match status" value="1"/>
</dbReference>
<dbReference type="InterPro" id="IPR015943">
    <property type="entry name" value="WD40/YVTN_repeat-like_dom_sf"/>
</dbReference>
<dbReference type="GO" id="GO:0106004">
    <property type="term" value="P:tRNA (guanine-N7)-methylation"/>
    <property type="evidence" value="ECO:0007669"/>
    <property type="project" value="UniProtKB-UniRule"/>
</dbReference>
<evidence type="ECO:0000256" key="7">
    <source>
        <dbReference type="PROSITE-ProRule" id="PRU00221"/>
    </source>
</evidence>
<evidence type="ECO:0000256" key="4">
    <source>
        <dbReference type="ARBA" id="ARBA00022737"/>
    </source>
</evidence>
<dbReference type="Proteomes" id="UP000782241">
    <property type="component" value="Unassembled WGS sequence"/>
</dbReference>
<comment type="pathway">
    <text evidence="6">tRNA modification; N(7)-methylguanine-tRNA biosynthesis.</text>
</comment>
<feature type="compositionally biased region" description="Acidic residues" evidence="8">
    <location>
        <begin position="532"/>
        <end position="542"/>
    </location>
</feature>
<evidence type="ECO:0000256" key="5">
    <source>
        <dbReference type="ARBA" id="ARBA00023242"/>
    </source>
</evidence>
<feature type="region of interest" description="Disordered" evidence="8">
    <location>
        <begin position="227"/>
        <end position="251"/>
    </location>
</feature>
<evidence type="ECO:0000256" key="6">
    <source>
        <dbReference type="HAMAP-Rule" id="MF_03056"/>
    </source>
</evidence>
<keyword evidence="4 6" id="KW-0677">Repeat</keyword>
<dbReference type="GO" id="GO:0005634">
    <property type="term" value="C:nucleus"/>
    <property type="evidence" value="ECO:0007669"/>
    <property type="project" value="UniProtKB-SubCell"/>
</dbReference>
<sequence length="556" mass="60847">MEGVIPNMKIPYNVVHVSGNVLFAARGGKIHSFSLQDGSHLSTWKHPDVDEVDAAVKSLSGDVSSDKPVGQDTAVAEGEEDAGPPAKRQRTEEPKDETTPAEPNAQEEIKDAVDANSEGKKRGGKKSKDRRNQQKTKDHNISRVPDRPVITHLISSSDDSHIVAISGHDKAIWVFENDGKGSLNQLSKRALPKRPSDVVIGPDSQIVVADKFGDVYALPLLYDPTAQPATQSSTPAPAKPAYKPSANTTTVHSKRNLRALQEQQRHMELAARTKADAKSDGPSFELTLLLGHVSMLTALAIGESEGRRYILTADRDEHIRVTRYIPQAHVIEGFCFGHKEFISSMTIPALRGDILVSGGGDEDLFVWDWKANKLLSQVSLLSLVQKILPDTTKVAVSGLYNLVYPHEGSDLVYILVICQDIPAIFSWQLTNDNTLHRPAIIQLPGKPLDLSIKPAEGNEPVKIVTAIDPSDPTKTKSLATYSLTMTDEKLATSTMALVNDDEIEAVELDVEDKVVRGLLYNTENLRKQATDHDEELSEEQVPEDQVMGEAEVVEES</sequence>
<evidence type="ECO:0000256" key="2">
    <source>
        <dbReference type="ARBA" id="ARBA00022574"/>
    </source>
</evidence>
<keyword evidence="3 6" id="KW-0819">tRNA processing</keyword>
<evidence type="ECO:0008006" key="11">
    <source>
        <dbReference type="Google" id="ProtNLM"/>
    </source>
</evidence>
<dbReference type="GO" id="GO:0043527">
    <property type="term" value="C:tRNA methyltransferase complex"/>
    <property type="evidence" value="ECO:0007669"/>
    <property type="project" value="TreeGrafter"/>
</dbReference>
<keyword evidence="2 6" id="KW-0853">WD repeat</keyword>
<feature type="region of interest" description="Disordered" evidence="8">
    <location>
        <begin position="58"/>
        <end position="148"/>
    </location>
</feature>
<dbReference type="PROSITE" id="PS50082">
    <property type="entry name" value="WD_REPEATS_2"/>
    <property type="match status" value="1"/>
</dbReference>
<feature type="repeat" description="WD" evidence="7">
    <location>
        <begin position="335"/>
        <end position="377"/>
    </location>
</feature>
<dbReference type="EMBL" id="JAGPUO010000007">
    <property type="protein sequence ID" value="KAG5661658.1"/>
    <property type="molecule type" value="Genomic_DNA"/>
</dbReference>
<protein>
    <recommendedName>
        <fullName evidence="11">Transfer RNA methyltransferase 82</fullName>
    </recommendedName>
</protein>
<dbReference type="PANTHER" id="PTHR16288">
    <property type="entry name" value="WD40 REPEAT PROTEIN 4"/>
    <property type="match status" value="1"/>
</dbReference>
<proteinExistence type="inferred from homology"/>
<dbReference type="PANTHER" id="PTHR16288:SF0">
    <property type="entry name" value="TRNA (GUANINE-N(7)-)-METHYLTRANSFERASE NON-CATALYTIC SUBUNIT WDR4"/>
    <property type="match status" value="1"/>
</dbReference>
<dbReference type="GO" id="GO:0005829">
    <property type="term" value="C:cytosol"/>
    <property type="evidence" value="ECO:0007669"/>
    <property type="project" value="TreeGrafter"/>
</dbReference>
<dbReference type="InterPro" id="IPR001680">
    <property type="entry name" value="WD40_rpt"/>
</dbReference>
<dbReference type="HAMAP" id="MF_03056">
    <property type="entry name" value="TRM82"/>
    <property type="match status" value="1"/>
</dbReference>
<dbReference type="Gene3D" id="2.130.10.10">
    <property type="entry name" value="YVTN repeat-like/Quinoprotein amine dehydrogenase"/>
    <property type="match status" value="1"/>
</dbReference>
<evidence type="ECO:0000313" key="9">
    <source>
        <dbReference type="EMBL" id="KAG5661658.1"/>
    </source>
</evidence>